<evidence type="ECO:0000259" key="2">
    <source>
        <dbReference type="Pfam" id="PF17891"/>
    </source>
</evidence>
<evidence type="ECO:0000313" key="4">
    <source>
        <dbReference type="Proteomes" id="UP000245461"/>
    </source>
</evidence>
<sequence length="146" mass="14899">MGGRIRIAARQDGFRRAGLAHTARPADYPLDRFSDEQLDALLDEPMLVVEVLPAAPPGGGNDANTGATPTPVADDIVAGAEQDGHDEGPAEQVGETVAPNTESGQGGADAGDQPKGNDEGPAEQVGETAETAKHAKPAKAKARKAD</sequence>
<evidence type="ECO:0000256" key="1">
    <source>
        <dbReference type="SAM" id="MobiDB-lite"/>
    </source>
</evidence>
<evidence type="ECO:0000313" key="3">
    <source>
        <dbReference type="EMBL" id="PWR17639.1"/>
    </source>
</evidence>
<accession>A0A317DSJ5</accession>
<dbReference type="InterPro" id="IPR041227">
    <property type="entry name" value="FluMu_N"/>
</dbReference>
<reference evidence="3 4" key="1">
    <citation type="submission" date="2018-05" db="EMBL/GenBank/DDBJ databases">
        <title>Zavarzinia sp. HR-AS.</title>
        <authorList>
            <person name="Lee Y."/>
            <person name="Jeon C.O."/>
        </authorList>
    </citation>
    <scope>NUCLEOTIDE SEQUENCE [LARGE SCALE GENOMIC DNA]</scope>
    <source>
        <strain evidence="3 4">HR-AS</strain>
    </source>
</reference>
<keyword evidence="4" id="KW-1185">Reference proteome</keyword>
<name>A0A317DSJ5_9PROT</name>
<dbReference type="Gene3D" id="3.40.5.80">
    <property type="match status" value="1"/>
</dbReference>
<feature type="domain" description="Mu-like prophage FluMu N-terminal" evidence="2">
    <location>
        <begin position="10"/>
        <end position="51"/>
    </location>
</feature>
<organism evidence="3 4">
    <name type="scientific">Zavarzinia aquatilis</name>
    <dbReference type="NCBI Taxonomy" id="2211142"/>
    <lineage>
        <taxon>Bacteria</taxon>
        <taxon>Pseudomonadati</taxon>
        <taxon>Pseudomonadota</taxon>
        <taxon>Alphaproteobacteria</taxon>
        <taxon>Rhodospirillales</taxon>
        <taxon>Zavarziniaceae</taxon>
        <taxon>Zavarzinia</taxon>
    </lineage>
</organism>
<dbReference type="EMBL" id="QGLE01000022">
    <property type="protein sequence ID" value="PWR17639.1"/>
    <property type="molecule type" value="Genomic_DNA"/>
</dbReference>
<feature type="region of interest" description="Disordered" evidence="1">
    <location>
        <begin position="52"/>
        <end position="146"/>
    </location>
</feature>
<gene>
    <name evidence="3" type="ORF">DKG74_20740</name>
</gene>
<comment type="caution">
    <text evidence="3">The sequence shown here is derived from an EMBL/GenBank/DDBJ whole genome shotgun (WGS) entry which is preliminary data.</text>
</comment>
<dbReference type="Proteomes" id="UP000245461">
    <property type="component" value="Unassembled WGS sequence"/>
</dbReference>
<protein>
    <recommendedName>
        <fullName evidence="2">Mu-like prophage FluMu N-terminal domain-containing protein</fullName>
    </recommendedName>
</protein>
<feature type="compositionally biased region" description="Basic residues" evidence="1">
    <location>
        <begin position="134"/>
        <end position="146"/>
    </location>
</feature>
<dbReference type="AlphaFoldDB" id="A0A317DSJ5"/>
<dbReference type="SUPFAM" id="SSF160059">
    <property type="entry name" value="PriA/YqbF domain"/>
    <property type="match status" value="1"/>
</dbReference>
<dbReference type="Pfam" id="PF17891">
    <property type="entry name" value="FluMu_N"/>
    <property type="match status" value="1"/>
</dbReference>
<proteinExistence type="predicted"/>